<dbReference type="Proteomes" id="UP000649617">
    <property type="component" value="Unassembled WGS sequence"/>
</dbReference>
<dbReference type="SUPFAM" id="SSF51197">
    <property type="entry name" value="Clavaminate synthase-like"/>
    <property type="match status" value="1"/>
</dbReference>
<dbReference type="Gene3D" id="2.60.120.620">
    <property type="entry name" value="q2cbj1_9rhob like domain"/>
    <property type="match status" value="1"/>
</dbReference>
<comment type="caution">
    <text evidence="2">The sequence shown here is derived from an EMBL/GenBank/DDBJ whole genome shotgun (WGS) entry which is preliminary data.</text>
</comment>
<dbReference type="EMBL" id="CAJNIZ010044733">
    <property type="protein sequence ID" value="CAE7699465.1"/>
    <property type="molecule type" value="Genomic_DNA"/>
</dbReference>
<evidence type="ECO:0008006" key="4">
    <source>
        <dbReference type="Google" id="ProtNLM"/>
    </source>
</evidence>
<sequence length="628" mass="68421">MLPQPALYTSTASGAASPGSPHQAFDPSLEQFIRQGFLVLPPAGSLQLHDTIYSKAWAINARGPEETWKLADGVLAAIPELQQVLEVPHVRSALTNVLGEGYMLHGHRHLHVSSANNQMWHKDSYWGFRKIRKHRPRWLMMLYYPQDTIIAMGPTCIMAGSQYWTKNTEHTECGEDILLPNSGVQSMFLPPGSPSTQTRALHEAKAKYLQQDTSLVQDLELTVPAGTCVLMHYDLFHRASSRSAGSTAPERFLVKFQFLRTTEPCLASAAFLPIPSSPAHPQLEPILGDIRAWYCGIQTEHCNSLLSERAKDAEILSSEASEVDKVAAAYRLGRVGARQLLARALTAEDEGTARAAAYGLTASGPSATASVLPLLTNASNRVRRHAAFVVGETAKPEASTVTALGQALQEDSSKEAKCELLEAIGLLGARARSLGQDELCNSCMQHVLPFLEQSGVTWAKTQTGECAAYAILLTAGLRGQVPPQVLAKLATVANVSKGGDHLMATFAAEVLRRNGTAVSQIPCLQFVLPGAEAVEPPAKRPSPSYTAYRVQPHQPHPVTSMLRSPLEKAQWARPEVKEVKVASYVVRRPSPDPFGQDFKVNWPAPEVFLELSGETWQTRMDTSSYVST</sequence>
<protein>
    <recommendedName>
        <fullName evidence="4">Phytanoyl-CoA dioxygenase</fullName>
    </recommendedName>
</protein>
<organism evidence="2 3">
    <name type="scientific">Symbiodinium pilosum</name>
    <name type="common">Dinoflagellate</name>
    <dbReference type="NCBI Taxonomy" id="2952"/>
    <lineage>
        <taxon>Eukaryota</taxon>
        <taxon>Sar</taxon>
        <taxon>Alveolata</taxon>
        <taxon>Dinophyceae</taxon>
        <taxon>Suessiales</taxon>
        <taxon>Symbiodiniaceae</taxon>
        <taxon>Symbiodinium</taxon>
    </lineage>
</organism>
<dbReference type="SUPFAM" id="SSF48371">
    <property type="entry name" value="ARM repeat"/>
    <property type="match status" value="1"/>
</dbReference>
<dbReference type="InterPro" id="IPR011989">
    <property type="entry name" value="ARM-like"/>
</dbReference>
<reference evidence="2" key="1">
    <citation type="submission" date="2021-02" db="EMBL/GenBank/DDBJ databases">
        <authorList>
            <person name="Dougan E. K."/>
            <person name="Rhodes N."/>
            <person name="Thang M."/>
            <person name="Chan C."/>
        </authorList>
    </citation>
    <scope>NUCLEOTIDE SEQUENCE</scope>
</reference>
<dbReference type="OrthoDB" id="10256432at2759"/>
<feature type="region of interest" description="Disordered" evidence="1">
    <location>
        <begin position="1"/>
        <end position="22"/>
    </location>
</feature>
<feature type="compositionally biased region" description="Low complexity" evidence="1">
    <location>
        <begin position="9"/>
        <end position="21"/>
    </location>
</feature>
<proteinExistence type="predicted"/>
<dbReference type="InterPro" id="IPR016024">
    <property type="entry name" value="ARM-type_fold"/>
</dbReference>
<evidence type="ECO:0000256" key="1">
    <source>
        <dbReference type="SAM" id="MobiDB-lite"/>
    </source>
</evidence>
<accession>A0A812WZU2</accession>
<evidence type="ECO:0000313" key="3">
    <source>
        <dbReference type="Proteomes" id="UP000649617"/>
    </source>
</evidence>
<gene>
    <name evidence="2" type="ORF">SPIL2461_LOCUS19660</name>
</gene>
<dbReference type="AlphaFoldDB" id="A0A812WZU2"/>
<evidence type="ECO:0000313" key="2">
    <source>
        <dbReference type="EMBL" id="CAE7699465.1"/>
    </source>
</evidence>
<name>A0A812WZU2_SYMPI</name>
<keyword evidence="3" id="KW-1185">Reference proteome</keyword>
<dbReference type="Gene3D" id="1.25.10.10">
    <property type="entry name" value="Leucine-rich Repeat Variant"/>
    <property type="match status" value="1"/>
</dbReference>